<dbReference type="PANTHER" id="PTHR34107:SF2">
    <property type="entry name" value="SLL0888 PROTEIN"/>
    <property type="match status" value="1"/>
</dbReference>
<reference evidence="2" key="1">
    <citation type="submission" date="2019-12" db="EMBL/GenBank/DDBJ databases">
        <title>High-Quality draft genome sequences of three cyanobacteria isolated from the limestone walls of the Old Cathedral of Coimbra.</title>
        <authorList>
            <person name="Tiago I."/>
            <person name="Soares F."/>
            <person name="Portugal A."/>
        </authorList>
    </citation>
    <scope>NUCLEOTIDE SEQUENCE [LARGE SCALE GENOMIC DNA]</scope>
    <source>
        <strain evidence="2">C</strain>
    </source>
</reference>
<dbReference type="Pfam" id="PF05685">
    <property type="entry name" value="Uma2"/>
    <property type="match status" value="1"/>
</dbReference>
<name>A0A8K1ZYW5_9CYAN</name>
<dbReference type="RefSeq" id="WP_161824699.1">
    <property type="nucleotide sequence ID" value="NZ_WVIC01000010.1"/>
</dbReference>
<evidence type="ECO:0000259" key="1">
    <source>
        <dbReference type="Pfam" id="PF05685"/>
    </source>
</evidence>
<dbReference type="SUPFAM" id="SSF52980">
    <property type="entry name" value="Restriction endonuclease-like"/>
    <property type="match status" value="1"/>
</dbReference>
<dbReference type="EMBL" id="WVIC01000010">
    <property type="protein sequence ID" value="NCJ06217.1"/>
    <property type="molecule type" value="Genomic_DNA"/>
</dbReference>
<dbReference type="Gene3D" id="3.90.1570.10">
    <property type="entry name" value="tt1808, chain A"/>
    <property type="match status" value="1"/>
</dbReference>
<accession>A0A8K1ZYW5</accession>
<feature type="domain" description="Putative restriction endonuclease" evidence="1">
    <location>
        <begin position="11"/>
        <end position="180"/>
    </location>
</feature>
<evidence type="ECO:0000313" key="3">
    <source>
        <dbReference type="Proteomes" id="UP000607397"/>
    </source>
</evidence>
<dbReference type="AlphaFoldDB" id="A0A8K1ZYW5"/>
<dbReference type="InterPro" id="IPR008538">
    <property type="entry name" value="Uma2"/>
</dbReference>
<proteinExistence type="predicted"/>
<keyword evidence="2" id="KW-0540">Nuclease</keyword>
<dbReference type="PANTHER" id="PTHR34107">
    <property type="entry name" value="SLL0198 PROTEIN-RELATED"/>
    <property type="match status" value="1"/>
</dbReference>
<organism evidence="2 3">
    <name type="scientific">Petrachloros mirabilis ULC683</name>
    <dbReference type="NCBI Taxonomy" id="2781853"/>
    <lineage>
        <taxon>Bacteria</taxon>
        <taxon>Bacillati</taxon>
        <taxon>Cyanobacteriota</taxon>
        <taxon>Cyanophyceae</taxon>
        <taxon>Synechococcales</taxon>
        <taxon>Petrachlorosaceae</taxon>
        <taxon>Petrachloros</taxon>
        <taxon>Petrachloros mirabilis</taxon>
    </lineage>
</organism>
<dbReference type="InterPro" id="IPR012296">
    <property type="entry name" value="Nuclease_put_TT1808"/>
</dbReference>
<gene>
    <name evidence="2" type="ORF">GS597_06730</name>
</gene>
<protein>
    <submittedName>
        <fullName evidence="2">Uma2 family endonuclease</fullName>
    </submittedName>
</protein>
<dbReference type="Proteomes" id="UP000607397">
    <property type="component" value="Unassembled WGS sequence"/>
</dbReference>
<keyword evidence="2" id="KW-0378">Hydrolase</keyword>
<comment type="caution">
    <text evidence="2">The sequence shown here is derived from an EMBL/GenBank/DDBJ whole genome shotgun (WGS) entry which is preliminary data.</text>
</comment>
<sequence length="190" mass="21502">MVSTVTQSLTFEEYLAYDDGTDHHYELVDGQLILMTPPRVEHFLIVDFIDMALRAEMQKRSLPWLTFRESGVRTGYAKSRLTDLCIVDQAQAKELLGQSAVFQTAPQLIVEVVSPDSIARDYRYKRSEYAALEVPEYWIVDPLEAKFTLLVWEEGWYEETVLTGTQALASVTFPEVSLTVDQILSAGSLG</sequence>
<evidence type="ECO:0000313" key="2">
    <source>
        <dbReference type="EMBL" id="NCJ06217.1"/>
    </source>
</evidence>
<keyword evidence="3" id="KW-1185">Reference proteome</keyword>
<dbReference type="CDD" id="cd06260">
    <property type="entry name" value="DUF820-like"/>
    <property type="match status" value="1"/>
</dbReference>
<dbReference type="InterPro" id="IPR011335">
    <property type="entry name" value="Restrct_endonuc-II-like"/>
</dbReference>
<keyword evidence="2" id="KW-0255">Endonuclease</keyword>
<dbReference type="GO" id="GO:0004519">
    <property type="term" value="F:endonuclease activity"/>
    <property type="evidence" value="ECO:0007669"/>
    <property type="project" value="UniProtKB-KW"/>
</dbReference>